<protein>
    <submittedName>
        <fullName evidence="1">Uncharacterized protein</fullName>
    </submittedName>
</protein>
<organism evidence="1 2">
    <name type="scientific">Lactobacillus johnsonii (strain FI9785)</name>
    <dbReference type="NCBI Taxonomy" id="633699"/>
    <lineage>
        <taxon>Bacteria</taxon>
        <taxon>Bacillati</taxon>
        <taxon>Bacillota</taxon>
        <taxon>Bacilli</taxon>
        <taxon>Lactobacillales</taxon>
        <taxon>Lactobacillaceae</taxon>
        <taxon>Lactobacillus</taxon>
    </lineage>
</organism>
<keyword evidence="1" id="KW-0614">Plasmid</keyword>
<evidence type="ECO:0000313" key="2">
    <source>
        <dbReference type="Proteomes" id="UP000002627"/>
    </source>
</evidence>
<reference evidence="1 2" key="1">
    <citation type="journal article" date="2009" name="J. Bacteriol.">
        <title>Complete genome sequence of Lactobacillus johnsonii FI9785, a competitive exclusion agent against pathogens in poultry.</title>
        <authorList>
            <person name="Wegmann U."/>
            <person name="Overweg K."/>
            <person name="Horn N."/>
            <person name="Goesmann A."/>
            <person name="Narbad A."/>
            <person name="Gasson M.J."/>
            <person name="Shearman C."/>
        </authorList>
    </citation>
    <scope>NUCLEOTIDE SEQUENCE [LARGE SCALE GENOMIC DNA]</scope>
    <source>
        <strain evidence="1 2">FI9785</strain>
    </source>
</reference>
<geneLocation type="plasmid" evidence="1 2">
    <name>p9785L</name>
</geneLocation>
<gene>
    <name evidence="1" type="ordered locus">FI9785_p9785L.23</name>
</gene>
<accession>D0R6H1</accession>
<sequence length="357" mass="40685">MMRNPILQSVYFVLVIKHKMRKISIQFGTNNNHSVNGYFTCINLSNSHHNVQQRITKANLKEIFAQVNLLDLLYPALSLINSLNTLLANYHFKWIELILSIKEENYKSSLEYVYLGGILTCCGITRPIGIKQRNINFLSANLTKLISLAIEGMNSLNFVDLNSFCLSFDSFSAGILFHELFGHLSEGDVKDIRKSFIPALKRNFNVYDVPFYSNQQDDAGIKGHSVDLLNSRLNYDTGNLFIYIDKANAQNNIGIIRQRKLIVTRFGPAKVINPNVVISFGGVNIQKHALHIRLGLQEMKKLDLKIPLEDIKEVYTSDNSPIEYSTICQKISYPAVVSFKIPNVSMRLKRSIKFYIQ</sequence>
<name>D0R6H1_LACJF</name>
<dbReference type="HOGENOM" id="CLU_775656_0_0_9"/>
<keyword evidence="2" id="KW-1185">Reference proteome</keyword>
<dbReference type="Proteomes" id="UP000002627">
    <property type="component" value="Plasmid p9785L"/>
</dbReference>
<dbReference type="KEGG" id="ljf:FI9785_p9785L.23"/>
<evidence type="ECO:0000313" key="1">
    <source>
        <dbReference type="EMBL" id="CAY10344.1"/>
    </source>
</evidence>
<dbReference type="AlphaFoldDB" id="D0R6H1"/>
<proteinExistence type="predicted"/>
<dbReference type="EMBL" id="FN357112">
    <property type="protein sequence ID" value="CAY10344.1"/>
    <property type="molecule type" value="Genomic_DNA"/>
</dbReference>